<keyword evidence="3" id="KW-1185">Reference proteome</keyword>
<name>A0AA97D7X6_9FIRM</name>
<dbReference type="RefSeq" id="WP_275844791.1">
    <property type="nucleotide sequence ID" value="NZ_CP135996.1"/>
</dbReference>
<protein>
    <submittedName>
        <fullName evidence="2">Uncharacterized protein</fullName>
    </submittedName>
</protein>
<dbReference type="AlphaFoldDB" id="A0AA97D7X6"/>
<accession>A0AA97D7X6</accession>
<keyword evidence="1" id="KW-0812">Transmembrane</keyword>
<evidence type="ECO:0000256" key="1">
    <source>
        <dbReference type="SAM" id="Phobius"/>
    </source>
</evidence>
<sequence length="265" mass="30321">MKRKKVQKNGLLCFASLALFLLFLIGNLGAGAGSQGATDYLLTLYGGRRADHFSLMLIMIFQTPWMLFLYVYASYFRKDFEQNYVYVFPRMGSKRHWLWQKTVSLFLQMSVSWLLLLAVSYAVGRAAGFAFHGSGMQYLQLYLGNVVGLFVLSFSQNLLSLWFGSTRSFLVELIFYIVCLIFACENYQNTVFAGVFSLLPPVLQQVLWHADAVVSPQTRAAYYPAVPGLSFWGNLLVCVLWFAAMYVFLYVTIERKDVMDFLKEE</sequence>
<feature type="transmembrane region" description="Helical" evidence="1">
    <location>
        <begin position="169"/>
        <end position="188"/>
    </location>
</feature>
<reference evidence="2 3" key="1">
    <citation type="submission" date="2024-06" db="EMBL/GenBank/DDBJ databases">
        <title>Caproicibacterium argilliputei sp. nov, a novel caproic acid producing anaerobic bacterium isolated from pit mud.</title>
        <authorList>
            <person name="Xia S."/>
        </authorList>
    </citation>
    <scope>NUCLEOTIDE SEQUENCE [LARGE SCALE GENOMIC DNA]</scope>
    <source>
        <strain evidence="2 3">ZCY20-5</strain>
    </source>
</reference>
<dbReference type="EMBL" id="CP135996">
    <property type="protein sequence ID" value="WOC31984.1"/>
    <property type="molecule type" value="Genomic_DNA"/>
</dbReference>
<feature type="transmembrane region" description="Helical" evidence="1">
    <location>
        <begin position="103"/>
        <end position="122"/>
    </location>
</feature>
<evidence type="ECO:0000313" key="2">
    <source>
        <dbReference type="EMBL" id="WOC31984.1"/>
    </source>
</evidence>
<dbReference type="Proteomes" id="UP001300604">
    <property type="component" value="Chromosome"/>
</dbReference>
<gene>
    <name evidence="2" type="ORF">PXC00_12430</name>
</gene>
<feature type="transmembrane region" description="Helical" evidence="1">
    <location>
        <begin position="52"/>
        <end position="73"/>
    </location>
</feature>
<evidence type="ECO:0000313" key="3">
    <source>
        <dbReference type="Proteomes" id="UP001300604"/>
    </source>
</evidence>
<keyword evidence="1" id="KW-1133">Transmembrane helix</keyword>
<dbReference type="KEGG" id="carl:PXC00_12430"/>
<feature type="transmembrane region" description="Helical" evidence="1">
    <location>
        <begin position="142"/>
        <end position="162"/>
    </location>
</feature>
<organism evidence="2 3">
    <name type="scientific">Caproicibacterium argilliputei</name>
    <dbReference type="NCBI Taxonomy" id="3030016"/>
    <lineage>
        <taxon>Bacteria</taxon>
        <taxon>Bacillati</taxon>
        <taxon>Bacillota</taxon>
        <taxon>Clostridia</taxon>
        <taxon>Eubacteriales</taxon>
        <taxon>Oscillospiraceae</taxon>
        <taxon>Caproicibacterium</taxon>
    </lineage>
</organism>
<reference evidence="3" key="3">
    <citation type="submission" date="2024-06" db="EMBL/GenBank/DDBJ databases">
        <authorList>
            <person name="Zeng C."/>
        </authorList>
    </citation>
    <scope>NUCLEOTIDE SEQUENCE [LARGE SCALE GENOMIC DNA]</scope>
    <source>
        <strain evidence="3">ZCY20-5</strain>
    </source>
</reference>
<reference evidence="3" key="2">
    <citation type="submission" date="2024-06" db="EMBL/GenBank/DDBJ databases">
        <title>Caproicibacterium argilliputei sp. nov, a novel caproic acid producing anaerobic bacterium isolated from pit mud.</title>
        <authorList>
            <person name="Zeng C."/>
        </authorList>
    </citation>
    <scope>NUCLEOTIDE SEQUENCE [LARGE SCALE GENOMIC DNA]</scope>
    <source>
        <strain evidence="3">ZCY20-5</strain>
    </source>
</reference>
<feature type="transmembrane region" description="Helical" evidence="1">
    <location>
        <begin position="231"/>
        <end position="253"/>
    </location>
</feature>
<proteinExistence type="predicted"/>
<keyword evidence="1" id="KW-0472">Membrane</keyword>